<evidence type="ECO:0000313" key="8">
    <source>
        <dbReference type="EMBL" id="EEN67304.1"/>
    </source>
</evidence>
<name>C3XX44_BRAFL</name>
<dbReference type="InterPro" id="IPR003591">
    <property type="entry name" value="Leu-rich_rpt_typical-subtyp"/>
</dbReference>
<evidence type="ECO:0000256" key="5">
    <source>
        <dbReference type="SAM" id="MobiDB-lite"/>
    </source>
</evidence>
<feature type="compositionally biased region" description="Basic and acidic residues" evidence="5">
    <location>
        <begin position="498"/>
        <end position="514"/>
    </location>
</feature>
<reference evidence="8" key="1">
    <citation type="journal article" date="2008" name="Nature">
        <title>The amphioxus genome and the evolution of the chordate karyotype.</title>
        <authorList>
            <consortium name="US DOE Joint Genome Institute (JGI-PGF)"/>
            <person name="Putnam N.H."/>
            <person name="Butts T."/>
            <person name="Ferrier D.E.K."/>
            <person name="Furlong R.F."/>
            <person name="Hellsten U."/>
            <person name="Kawashima T."/>
            <person name="Robinson-Rechavi M."/>
            <person name="Shoguchi E."/>
            <person name="Terry A."/>
            <person name="Yu J.-K."/>
            <person name="Benito-Gutierrez E.L."/>
            <person name="Dubchak I."/>
            <person name="Garcia-Fernandez J."/>
            <person name="Gibson-Brown J.J."/>
            <person name="Grigoriev I.V."/>
            <person name="Horton A.C."/>
            <person name="de Jong P.J."/>
            <person name="Jurka J."/>
            <person name="Kapitonov V.V."/>
            <person name="Kohara Y."/>
            <person name="Kuroki Y."/>
            <person name="Lindquist E."/>
            <person name="Lucas S."/>
            <person name="Osoegawa K."/>
            <person name="Pennacchio L.A."/>
            <person name="Salamov A.A."/>
            <person name="Satou Y."/>
            <person name="Sauka-Spengler T."/>
            <person name="Schmutz J."/>
            <person name="Shin-I T."/>
            <person name="Toyoda A."/>
            <person name="Bronner-Fraser M."/>
            <person name="Fujiyama A."/>
            <person name="Holland L.Z."/>
            <person name="Holland P.W.H."/>
            <person name="Satoh N."/>
            <person name="Rokhsar D.S."/>
        </authorList>
    </citation>
    <scope>NUCLEOTIDE SEQUENCE [LARGE SCALE GENOMIC DNA]</scope>
    <source>
        <strain evidence="8">S238N-H82</strain>
        <tissue evidence="8">Testes</tissue>
    </source>
</reference>
<proteinExistence type="predicted"/>
<dbReference type="Pfam" id="PF13855">
    <property type="entry name" value="LRR_8"/>
    <property type="match status" value="1"/>
</dbReference>
<feature type="region of interest" description="Disordered" evidence="5">
    <location>
        <begin position="580"/>
        <end position="604"/>
    </location>
</feature>
<dbReference type="SMART" id="SM00369">
    <property type="entry name" value="LRR_TYP"/>
    <property type="match status" value="4"/>
</dbReference>
<feature type="compositionally biased region" description="Basic and acidic residues" evidence="5">
    <location>
        <begin position="972"/>
        <end position="985"/>
    </location>
</feature>
<dbReference type="PANTHER" id="PTHR24366">
    <property type="entry name" value="IG(IMMUNOGLOBULIN) AND LRR(LEUCINE RICH REPEAT) DOMAINS"/>
    <property type="match status" value="1"/>
</dbReference>
<dbReference type="Gene3D" id="3.80.10.10">
    <property type="entry name" value="Ribonuclease Inhibitor"/>
    <property type="match status" value="1"/>
</dbReference>
<feature type="region of interest" description="Disordered" evidence="5">
    <location>
        <begin position="675"/>
        <end position="694"/>
    </location>
</feature>
<dbReference type="SUPFAM" id="SSF52058">
    <property type="entry name" value="L domain-like"/>
    <property type="match status" value="1"/>
</dbReference>
<feature type="region of interest" description="Disordered" evidence="5">
    <location>
        <begin position="641"/>
        <end position="667"/>
    </location>
</feature>
<keyword evidence="4" id="KW-1015">Disulfide bond</keyword>
<evidence type="ECO:0000256" key="2">
    <source>
        <dbReference type="ARBA" id="ARBA00022729"/>
    </source>
</evidence>
<dbReference type="EMBL" id="GG666471">
    <property type="protein sequence ID" value="EEN67304.1"/>
    <property type="molecule type" value="Genomic_DNA"/>
</dbReference>
<feature type="signal peptide" evidence="6">
    <location>
        <begin position="1"/>
        <end position="22"/>
    </location>
</feature>
<protein>
    <recommendedName>
        <fullName evidence="7">Ig-like domain-containing protein</fullName>
    </recommendedName>
</protein>
<keyword evidence="1" id="KW-0433">Leucine-rich repeat</keyword>
<accession>C3XX44</accession>
<dbReference type="PROSITE" id="PS51450">
    <property type="entry name" value="LRR"/>
    <property type="match status" value="2"/>
</dbReference>
<dbReference type="AlphaFoldDB" id="C3XX44"/>
<feature type="compositionally biased region" description="Basic and acidic residues" evidence="5">
    <location>
        <begin position="442"/>
        <end position="457"/>
    </location>
</feature>
<dbReference type="PROSITE" id="PS50835">
    <property type="entry name" value="IG_LIKE"/>
    <property type="match status" value="1"/>
</dbReference>
<feature type="compositionally biased region" description="Basic and acidic residues" evidence="5">
    <location>
        <begin position="884"/>
        <end position="903"/>
    </location>
</feature>
<evidence type="ECO:0000256" key="1">
    <source>
        <dbReference type="ARBA" id="ARBA00022614"/>
    </source>
</evidence>
<sequence length="985" mass="111263">MTIPSLVLLGLLIVVGFAGSSSRSDLDRCSRRFGNPPTAITCTRSGALSDIPAELPEALRSLVIKFQTIKTIGRGKLPGLPNLRVLTIHSSSVVEVEVGCFDTVPNLTNLDLSMNKIRKLEVGTFRGLRQLKYLNLALNHLVSIDNGTFSELQKIETLDLSINCLQRIPSDIWRLKSLQEFTIMDNIIQQLSLGDLVKFQHNEGMNMFGGRLICDCRLREIKKWITRLGRSRLDVMCTDENRKGKWLSSFPLDRLTCPPPLVSVTRTNAVGIPGKGFLTCQANCLEKLHFSWLLPNGNELSSTSEYSRQRASERMLHCRRIGSDVRVFEETTTCYSVLNLTASQNGTYTCMVTGNHAKSANASAILNLGHIQLPDVVQYKTTPQESIKTTPRSMVVFSETTTLPGHLKSNVALYEGIAAASGVGVVLVLAALIRKIRMRNEEEPARRRRGQDKDVRHVSNQGDDSNIDGLDHSSRPYENDDETLNEEDGARATYENDDQFRDPYENDGAEKVSYEIDDQFSNQDMRSCNKRRRHKTRGSECTPDLGKTPKTFDAVEADNLPKPRTRKELRASMCRVTVRGEGLGGGEYDNEKRPSHQGRASKSRRQELCDSVAFAVPGRVGHYDNEGRLVEFLKRTQETHDVVTSSHDSKEHVLKKHRHDTSGLEAGTEDTEGYITVRGDDTSEPGFPYKRRTNNPYITKASADNASDENDAAGHECCSFPGDFKTDHYYVTLPADIDYVTFPSDTEHKTDDYQALKFNEHSKPNDYQFLSDPESPKPDDYQPLKFPKNSKPNDYQSLTVPESPKPNDYQALKFPENPKSGDYQALKFHEHSKPDDYQFISDREGSKPDDYQALKFPENSKPNDYQALKFPENPKSGDYQALKFPEHSKPDDYQFLSDREGSKPDYYQPLKFPECSKPNDYQFLAVTESPKPDDYQPLKFPKTSKPNDYQFLTVPKNSKPNDYQFLTVPESPKPDDYQALKFPEN</sequence>
<feature type="region of interest" description="Disordered" evidence="5">
    <location>
        <begin position="928"/>
        <end position="985"/>
    </location>
</feature>
<organism evidence="8">
    <name type="scientific">Branchiostoma floridae</name>
    <name type="common">Florida lancelet</name>
    <name type="synonym">Amphioxus</name>
    <dbReference type="NCBI Taxonomy" id="7739"/>
    <lineage>
        <taxon>Eukaryota</taxon>
        <taxon>Metazoa</taxon>
        <taxon>Chordata</taxon>
        <taxon>Cephalochordata</taxon>
        <taxon>Leptocardii</taxon>
        <taxon>Amphioxiformes</taxon>
        <taxon>Branchiostomatidae</taxon>
        <taxon>Branchiostoma</taxon>
    </lineage>
</organism>
<keyword evidence="3" id="KW-0677">Repeat</keyword>
<dbReference type="Gene3D" id="2.60.40.10">
    <property type="entry name" value="Immunoglobulins"/>
    <property type="match status" value="1"/>
</dbReference>
<evidence type="ECO:0000256" key="6">
    <source>
        <dbReference type="SAM" id="SignalP"/>
    </source>
</evidence>
<keyword evidence="2 6" id="KW-0732">Signal</keyword>
<dbReference type="InterPro" id="IPR001611">
    <property type="entry name" value="Leu-rich_rpt"/>
</dbReference>
<dbReference type="InterPro" id="IPR032675">
    <property type="entry name" value="LRR_dom_sf"/>
</dbReference>
<feature type="region of interest" description="Disordered" evidence="5">
    <location>
        <begin position="442"/>
        <end position="549"/>
    </location>
</feature>
<feature type="domain" description="Ig-like" evidence="7">
    <location>
        <begin position="260"/>
        <end position="363"/>
    </location>
</feature>
<evidence type="ECO:0000259" key="7">
    <source>
        <dbReference type="PROSITE" id="PS50835"/>
    </source>
</evidence>
<evidence type="ECO:0000256" key="3">
    <source>
        <dbReference type="ARBA" id="ARBA00022737"/>
    </source>
</evidence>
<feature type="compositionally biased region" description="Polar residues" evidence="5">
    <location>
        <begin position="790"/>
        <end position="800"/>
    </location>
</feature>
<dbReference type="InterPro" id="IPR013783">
    <property type="entry name" value="Ig-like_fold"/>
</dbReference>
<feature type="compositionally biased region" description="Basic and acidic residues" evidence="5">
    <location>
        <begin position="641"/>
        <end position="652"/>
    </location>
</feature>
<dbReference type="InterPro" id="IPR036179">
    <property type="entry name" value="Ig-like_dom_sf"/>
</dbReference>
<dbReference type="InterPro" id="IPR007110">
    <property type="entry name" value="Ig-like_dom"/>
</dbReference>
<feature type="compositionally biased region" description="Basic and acidic residues" evidence="5">
    <location>
        <begin position="827"/>
        <end position="852"/>
    </location>
</feature>
<dbReference type="CDD" id="cd00096">
    <property type="entry name" value="Ig"/>
    <property type="match status" value="1"/>
</dbReference>
<evidence type="ECO:0000256" key="4">
    <source>
        <dbReference type="ARBA" id="ARBA00023157"/>
    </source>
</evidence>
<dbReference type="SUPFAM" id="SSF48726">
    <property type="entry name" value="Immunoglobulin"/>
    <property type="match status" value="1"/>
</dbReference>
<feature type="compositionally biased region" description="Basic and acidic residues" evidence="5">
    <location>
        <begin position="469"/>
        <end position="478"/>
    </location>
</feature>
<feature type="region of interest" description="Disordered" evidence="5">
    <location>
        <begin position="763"/>
        <end position="914"/>
    </location>
</feature>
<dbReference type="eggNOG" id="KOG0619">
    <property type="taxonomic scope" value="Eukaryota"/>
</dbReference>
<gene>
    <name evidence="8" type="primary">Hsd11b1P</name>
    <name evidence="8" type="ORF">BRAFLDRAFT_73312</name>
</gene>
<dbReference type="InParanoid" id="C3XX44"/>
<feature type="chain" id="PRO_5002934871" description="Ig-like domain-containing protein" evidence="6">
    <location>
        <begin position="23"/>
        <end position="985"/>
    </location>
</feature>